<dbReference type="GO" id="GO:0009881">
    <property type="term" value="F:photoreceptor activity"/>
    <property type="evidence" value="ECO:0007669"/>
    <property type="project" value="UniProtKB-KW"/>
</dbReference>
<dbReference type="Pfam" id="PF01590">
    <property type="entry name" value="GAF"/>
    <property type="match status" value="1"/>
</dbReference>
<evidence type="ECO:0000256" key="11">
    <source>
        <dbReference type="ARBA" id="ARBA00022991"/>
    </source>
</evidence>
<sequence>MSGDHTHVGGGHDPVPGALDLTHCDREPIHIPASVQPHGALLAFDPETLQVIQAGGDTEGILGHAPENLPGQDLKSCLPRGLERRIKTLLGTEGPIVRPVHAFTLDARDGRTVDALVHESSGLVVLELEPIQESNPEDALSLMQSMLLRVQQAATPHDFCQSMAEEVRRVSGFDRVMVYRFLSDGSGMVEAESRNAGVESFLGLHYPASDIPRQARELYQKNWIRLIPDARYTAAPILPPVNPRDGRPLDLSYSQIRSVSPIHLQYLANMGVTASMSLSIILGGRLWGLIACHHPTPRFLTHRLRMACELFAQMVSSQLETRVAAQDFEEQLRRKRVHEELLTRMSQEGDLAQGLIRCRPNLLDYIPAEGVGLWFDGVYTELGATPRADQIAALVAWLNNTAADGIYHTDRLPLVYPPAREFAEVASGIMALSVSKFPRDYVLWFRPEAIRTLTWAGNPSKPVTSGPNGDRLSPRTSFEAWRESVRHHSQRWRNVDLEAAHTLRVSLLEVVLKRIDLVAREREDARAKQEALAIELDRRLEELKQESRRRAVAEAELSMVLRSTVEDQEAERLRIARELHDTLGQSVTLLQLGLDELGDAMPALAKERLAALRTLAKGVGSDVNRLAWEIRPTALDDLGLQTAIHHLVETWSERLNFRVDLRLALDDRRLDPAVETTLYRVLQEAITNIARHAGATRAGVLLEVRDKEVRMIIEDDGRGFSVDDPLRTGAPTHRLGLLGIRERLSLVSGALEVESAPGRGCTLFVRVPI</sequence>
<dbReference type="PROSITE" id="PS50109">
    <property type="entry name" value="HIS_KIN"/>
    <property type="match status" value="1"/>
</dbReference>
<dbReference type="GO" id="GO:0016020">
    <property type="term" value="C:membrane"/>
    <property type="evidence" value="ECO:0007669"/>
    <property type="project" value="InterPro"/>
</dbReference>
<dbReference type="GO" id="GO:0009584">
    <property type="term" value="P:detection of visible light"/>
    <property type="evidence" value="ECO:0007669"/>
    <property type="project" value="InterPro"/>
</dbReference>
<dbReference type="Gene3D" id="1.20.5.1930">
    <property type="match status" value="1"/>
</dbReference>
<dbReference type="InterPro" id="IPR003018">
    <property type="entry name" value="GAF"/>
</dbReference>
<keyword evidence="12" id="KW-0902">Two-component regulatory system</keyword>
<dbReference type="GO" id="GO:0005524">
    <property type="term" value="F:ATP binding"/>
    <property type="evidence" value="ECO:0007669"/>
    <property type="project" value="UniProtKB-KW"/>
</dbReference>
<dbReference type="InterPro" id="IPR029016">
    <property type="entry name" value="GAF-like_dom_sf"/>
</dbReference>
<dbReference type="InterPro" id="IPR035965">
    <property type="entry name" value="PAS-like_dom_sf"/>
</dbReference>
<dbReference type="Gene3D" id="3.30.565.10">
    <property type="entry name" value="Histidine kinase-like ATPase, C-terminal domain"/>
    <property type="match status" value="1"/>
</dbReference>
<keyword evidence="11" id="KW-0157">Chromophore</keyword>
<keyword evidence="8" id="KW-0547">Nucleotide-binding</keyword>
<dbReference type="SUPFAM" id="SSF55874">
    <property type="entry name" value="ATPase domain of HSP90 chaperone/DNA topoisomerase II/histidine kinase"/>
    <property type="match status" value="1"/>
</dbReference>
<proteinExistence type="inferred from homology"/>
<dbReference type="InterPro" id="IPR013654">
    <property type="entry name" value="PAS_2"/>
</dbReference>
<feature type="coiled-coil region" evidence="14">
    <location>
        <begin position="526"/>
        <end position="556"/>
    </location>
</feature>
<keyword evidence="6" id="KW-0716">Sensory transduction</keyword>
<dbReference type="OrthoDB" id="9760752at2"/>
<dbReference type="InterPro" id="IPR013515">
    <property type="entry name" value="Phytochrome_cen-reg"/>
</dbReference>
<dbReference type="PANTHER" id="PTHR24421">
    <property type="entry name" value="NITRATE/NITRITE SENSOR PROTEIN NARX-RELATED"/>
    <property type="match status" value="1"/>
</dbReference>
<dbReference type="PRINTS" id="PR01033">
    <property type="entry name" value="PHYTOCHROME"/>
</dbReference>
<evidence type="ECO:0000256" key="10">
    <source>
        <dbReference type="ARBA" id="ARBA00022840"/>
    </source>
</evidence>
<dbReference type="Pfam" id="PF00360">
    <property type="entry name" value="PHY"/>
    <property type="match status" value="1"/>
</dbReference>
<evidence type="ECO:0000256" key="2">
    <source>
        <dbReference type="ARBA" id="ARBA00006402"/>
    </source>
</evidence>
<dbReference type="InterPro" id="IPR005467">
    <property type="entry name" value="His_kinase_dom"/>
</dbReference>
<organism evidence="17 18">
    <name type="scientific">Rhodoblastus acidophilus</name>
    <name type="common">Rhodopseudomonas acidophila</name>
    <dbReference type="NCBI Taxonomy" id="1074"/>
    <lineage>
        <taxon>Bacteria</taxon>
        <taxon>Pseudomonadati</taxon>
        <taxon>Pseudomonadota</taxon>
        <taxon>Alphaproteobacteria</taxon>
        <taxon>Hyphomicrobiales</taxon>
        <taxon>Rhodoblastaceae</taxon>
        <taxon>Rhodoblastus</taxon>
    </lineage>
</organism>
<reference evidence="17 18" key="1">
    <citation type="submission" date="2019-11" db="EMBL/GenBank/DDBJ databases">
        <title>Whole-genome sequence of a Rhodoblastus acidophilus DSM 142.</title>
        <authorList>
            <person name="Kyndt J.A."/>
            <person name="Meyer T.E."/>
        </authorList>
    </citation>
    <scope>NUCLEOTIDE SEQUENCE [LARGE SCALE GENOMIC DNA]</scope>
    <source>
        <strain evidence="17 18">DSM 142</strain>
    </source>
</reference>
<evidence type="ECO:0000256" key="7">
    <source>
        <dbReference type="ARBA" id="ARBA00022679"/>
    </source>
</evidence>
<dbReference type="InterPro" id="IPR001294">
    <property type="entry name" value="Phytochrome"/>
</dbReference>
<dbReference type="SUPFAM" id="SSF55785">
    <property type="entry name" value="PYP-like sensor domain (PAS domain)"/>
    <property type="match status" value="1"/>
</dbReference>
<keyword evidence="10" id="KW-0067">ATP-binding</keyword>
<dbReference type="InterPro" id="IPR003594">
    <property type="entry name" value="HATPase_dom"/>
</dbReference>
<dbReference type="InterPro" id="IPR016132">
    <property type="entry name" value="Phyto_chromo_attachment"/>
</dbReference>
<dbReference type="GO" id="GO:0006355">
    <property type="term" value="P:regulation of DNA-templated transcription"/>
    <property type="evidence" value="ECO:0007669"/>
    <property type="project" value="InterPro"/>
</dbReference>
<keyword evidence="4" id="KW-0600">Photoreceptor protein</keyword>
<dbReference type="InterPro" id="IPR011712">
    <property type="entry name" value="Sig_transdc_His_kin_sub3_dim/P"/>
</dbReference>
<dbReference type="Pfam" id="PF07730">
    <property type="entry name" value="HisKA_3"/>
    <property type="match status" value="1"/>
</dbReference>
<dbReference type="Gene3D" id="3.30.450.270">
    <property type="match status" value="1"/>
</dbReference>
<keyword evidence="7" id="KW-0808">Transferase</keyword>
<dbReference type="SMART" id="SM00065">
    <property type="entry name" value="GAF"/>
    <property type="match status" value="1"/>
</dbReference>
<evidence type="ECO:0000259" key="15">
    <source>
        <dbReference type="PROSITE" id="PS50046"/>
    </source>
</evidence>
<evidence type="ECO:0000256" key="12">
    <source>
        <dbReference type="ARBA" id="ARBA00023012"/>
    </source>
</evidence>
<evidence type="ECO:0000256" key="9">
    <source>
        <dbReference type="ARBA" id="ARBA00022777"/>
    </source>
</evidence>
<dbReference type="Gene3D" id="3.30.450.20">
    <property type="entry name" value="PAS domain"/>
    <property type="match status" value="1"/>
</dbReference>
<evidence type="ECO:0000256" key="1">
    <source>
        <dbReference type="ARBA" id="ARBA00000085"/>
    </source>
</evidence>
<keyword evidence="14" id="KW-0175">Coiled coil</keyword>
<dbReference type="InterPro" id="IPR036890">
    <property type="entry name" value="HATPase_C_sf"/>
</dbReference>
<dbReference type="CDD" id="cd16917">
    <property type="entry name" value="HATPase_UhpB-NarQ-NarX-like"/>
    <property type="match status" value="1"/>
</dbReference>
<dbReference type="PROSITE" id="PS50046">
    <property type="entry name" value="PHYTOCHROME_2"/>
    <property type="match status" value="1"/>
</dbReference>
<evidence type="ECO:0000256" key="6">
    <source>
        <dbReference type="ARBA" id="ARBA00022606"/>
    </source>
</evidence>
<evidence type="ECO:0000256" key="4">
    <source>
        <dbReference type="ARBA" id="ARBA00022543"/>
    </source>
</evidence>
<evidence type="ECO:0000259" key="16">
    <source>
        <dbReference type="PROSITE" id="PS50109"/>
    </source>
</evidence>
<name>A0A6N8DP12_RHOAC</name>
<dbReference type="InterPro" id="IPR050482">
    <property type="entry name" value="Sensor_HK_TwoCompSys"/>
</dbReference>
<dbReference type="RefSeq" id="WP_155447024.1">
    <property type="nucleotide sequence ID" value="NZ_JAOQNR010000007.1"/>
</dbReference>
<dbReference type="Pfam" id="PF02518">
    <property type="entry name" value="HATPase_c"/>
    <property type="match status" value="1"/>
</dbReference>
<protein>
    <recommendedName>
        <fullName evidence="3">histidine kinase</fullName>
        <ecNumber evidence="3">2.7.13.3</ecNumber>
    </recommendedName>
</protein>
<keyword evidence="13" id="KW-0675">Receptor</keyword>
<dbReference type="GO" id="GO:0000155">
    <property type="term" value="F:phosphorelay sensor kinase activity"/>
    <property type="evidence" value="ECO:0007669"/>
    <property type="project" value="InterPro"/>
</dbReference>
<keyword evidence="9" id="KW-0418">Kinase</keyword>
<keyword evidence="5" id="KW-0597">Phosphoprotein</keyword>
<dbReference type="PANTHER" id="PTHR24421:SF10">
    <property type="entry name" value="NITRATE_NITRITE SENSOR PROTEIN NARQ"/>
    <property type="match status" value="1"/>
</dbReference>
<evidence type="ECO:0000256" key="5">
    <source>
        <dbReference type="ARBA" id="ARBA00022553"/>
    </source>
</evidence>
<dbReference type="EMBL" id="WNKS01000015">
    <property type="protein sequence ID" value="MTV32342.1"/>
    <property type="molecule type" value="Genomic_DNA"/>
</dbReference>
<evidence type="ECO:0000256" key="3">
    <source>
        <dbReference type="ARBA" id="ARBA00012438"/>
    </source>
</evidence>
<feature type="domain" description="Histidine kinase" evidence="16">
    <location>
        <begin position="574"/>
        <end position="769"/>
    </location>
</feature>
<evidence type="ECO:0000256" key="13">
    <source>
        <dbReference type="ARBA" id="ARBA00023170"/>
    </source>
</evidence>
<gene>
    <name evidence="17" type="ORF">GJ654_15235</name>
</gene>
<evidence type="ECO:0000256" key="8">
    <source>
        <dbReference type="ARBA" id="ARBA00022741"/>
    </source>
</evidence>
<evidence type="ECO:0000313" key="17">
    <source>
        <dbReference type="EMBL" id="MTV32342.1"/>
    </source>
</evidence>
<feature type="domain" description="Phytochrome chromophore attachment site" evidence="15">
    <location>
        <begin position="155"/>
        <end position="313"/>
    </location>
</feature>
<dbReference type="AlphaFoldDB" id="A0A6N8DP12"/>
<evidence type="ECO:0000256" key="14">
    <source>
        <dbReference type="SAM" id="Coils"/>
    </source>
</evidence>
<dbReference type="Pfam" id="PF08446">
    <property type="entry name" value="PAS_2"/>
    <property type="match status" value="1"/>
</dbReference>
<evidence type="ECO:0000313" key="18">
    <source>
        <dbReference type="Proteomes" id="UP000439113"/>
    </source>
</evidence>
<comment type="similarity">
    <text evidence="2">In the N-terminal section; belongs to the phytochrome family.</text>
</comment>
<comment type="catalytic activity">
    <reaction evidence="1">
        <text>ATP + protein L-histidine = ADP + protein N-phospho-L-histidine.</text>
        <dbReference type="EC" id="2.7.13.3"/>
    </reaction>
</comment>
<dbReference type="InterPro" id="IPR043150">
    <property type="entry name" value="Phytochrome_PHY_sf"/>
</dbReference>
<dbReference type="SUPFAM" id="SSF55781">
    <property type="entry name" value="GAF domain-like"/>
    <property type="match status" value="2"/>
</dbReference>
<comment type="caution">
    <text evidence="17">The sequence shown here is derived from an EMBL/GenBank/DDBJ whole genome shotgun (WGS) entry which is preliminary data.</text>
</comment>
<dbReference type="GO" id="GO:0046983">
    <property type="term" value="F:protein dimerization activity"/>
    <property type="evidence" value="ECO:0007669"/>
    <property type="project" value="InterPro"/>
</dbReference>
<dbReference type="Gene3D" id="3.30.450.40">
    <property type="match status" value="1"/>
</dbReference>
<dbReference type="Proteomes" id="UP000439113">
    <property type="component" value="Unassembled WGS sequence"/>
</dbReference>
<accession>A0A6N8DP12</accession>
<dbReference type="EC" id="2.7.13.3" evidence="3"/>